<protein>
    <submittedName>
        <fullName evidence="2">Uncharacterized protein</fullName>
    </submittedName>
</protein>
<dbReference type="EMBL" id="BFAD01000003">
    <property type="protein sequence ID" value="GBE81431.1"/>
    <property type="molecule type" value="Genomic_DNA"/>
</dbReference>
<dbReference type="GeneID" id="38778348"/>
<name>A0A401GH30_9APHY</name>
<keyword evidence="3" id="KW-1185">Reference proteome</keyword>
<dbReference type="InParanoid" id="A0A401GH30"/>
<feature type="chain" id="PRO_5019315241" evidence="1">
    <location>
        <begin position="22"/>
        <end position="90"/>
    </location>
</feature>
<proteinExistence type="predicted"/>
<sequence>MRFSTISALIVLALAYGAVQAAPSAECRSESSIEPAVSKAPKPNISYHDYDAIIRVCSAENCGGTYDPIALSGLHNTCYYPAINFESIIA</sequence>
<reference evidence="2 3" key="1">
    <citation type="journal article" date="2018" name="Sci. Rep.">
        <title>Genome sequence of the cauliflower mushroom Sparassis crispa (Hanabiratake) and its association with beneficial usage.</title>
        <authorList>
            <person name="Kiyama R."/>
            <person name="Furutani Y."/>
            <person name="Kawaguchi K."/>
            <person name="Nakanishi T."/>
        </authorList>
    </citation>
    <scope>NUCLEOTIDE SEQUENCE [LARGE SCALE GENOMIC DNA]</scope>
</reference>
<organism evidence="2 3">
    <name type="scientific">Sparassis crispa</name>
    <dbReference type="NCBI Taxonomy" id="139825"/>
    <lineage>
        <taxon>Eukaryota</taxon>
        <taxon>Fungi</taxon>
        <taxon>Dikarya</taxon>
        <taxon>Basidiomycota</taxon>
        <taxon>Agaricomycotina</taxon>
        <taxon>Agaricomycetes</taxon>
        <taxon>Polyporales</taxon>
        <taxon>Sparassidaceae</taxon>
        <taxon>Sparassis</taxon>
    </lineage>
</organism>
<keyword evidence="1" id="KW-0732">Signal</keyword>
<accession>A0A401GH30</accession>
<feature type="signal peptide" evidence="1">
    <location>
        <begin position="1"/>
        <end position="21"/>
    </location>
</feature>
<gene>
    <name evidence="2" type="ORF">SCP_0311600</name>
</gene>
<comment type="caution">
    <text evidence="2">The sequence shown here is derived from an EMBL/GenBank/DDBJ whole genome shotgun (WGS) entry which is preliminary data.</text>
</comment>
<dbReference type="AlphaFoldDB" id="A0A401GH30"/>
<dbReference type="Proteomes" id="UP000287166">
    <property type="component" value="Unassembled WGS sequence"/>
</dbReference>
<evidence type="ECO:0000313" key="3">
    <source>
        <dbReference type="Proteomes" id="UP000287166"/>
    </source>
</evidence>
<evidence type="ECO:0000256" key="1">
    <source>
        <dbReference type="SAM" id="SignalP"/>
    </source>
</evidence>
<dbReference type="RefSeq" id="XP_027612344.1">
    <property type="nucleotide sequence ID" value="XM_027756543.1"/>
</dbReference>
<evidence type="ECO:0000313" key="2">
    <source>
        <dbReference type="EMBL" id="GBE81431.1"/>
    </source>
</evidence>